<dbReference type="PANTHER" id="PTHR46825:SF9">
    <property type="entry name" value="BETA-LACTAMASE-RELATED DOMAIN-CONTAINING PROTEIN"/>
    <property type="match status" value="1"/>
</dbReference>
<feature type="signal peptide" evidence="2">
    <location>
        <begin position="1"/>
        <end position="23"/>
    </location>
</feature>
<dbReference type="HOGENOM" id="CLU_022757_1_0_5"/>
<keyword evidence="2" id="KW-0732">Signal</keyword>
<organism evidence="4 5">
    <name type="scientific">Phenylobacterium zucineum (strain HLK1)</name>
    <dbReference type="NCBI Taxonomy" id="450851"/>
    <lineage>
        <taxon>Bacteria</taxon>
        <taxon>Pseudomonadati</taxon>
        <taxon>Pseudomonadota</taxon>
        <taxon>Alphaproteobacteria</taxon>
        <taxon>Caulobacterales</taxon>
        <taxon>Caulobacteraceae</taxon>
        <taxon>Phenylobacterium</taxon>
    </lineage>
</organism>
<accession>B4RDZ3</accession>
<keyword evidence="1" id="KW-1133">Transmembrane helix</keyword>
<evidence type="ECO:0000313" key="5">
    <source>
        <dbReference type="Proteomes" id="UP000001868"/>
    </source>
</evidence>
<dbReference type="Proteomes" id="UP000001868">
    <property type="component" value="Chromosome"/>
</dbReference>
<proteinExistence type="predicted"/>
<feature type="transmembrane region" description="Helical" evidence="1">
    <location>
        <begin position="525"/>
        <end position="550"/>
    </location>
</feature>
<feature type="chain" id="PRO_5002822536" evidence="2">
    <location>
        <begin position="24"/>
        <end position="671"/>
    </location>
</feature>
<dbReference type="PANTHER" id="PTHR46825">
    <property type="entry name" value="D-ALANYL-D-ALANINE-CARBOXYPEPTIDASE/ENDOPEPTIDASE AMPH"/>
    <property type="match status" value="1"/>
</dbReference>
<dbReference type="STRING" id="450851.PHZ_c2015"/>
<dbReference type="InterPro" id="IPR001466">
    <property type="entry name" value="Beta-lactam-related"/>
</dbReference>
<evidence type="ECO:0000256" key="1">
    <source>
        <dbReference type="SAM" id="Phobius"/>
    </source>
</evidence>
<keyword evidence="5" id="KW-1185">Reference proteome</keyword>
<keyword evidence="1" id="KW-0812">Transmembrane</keyword>
<dbReference type="AlphaFoldDB" id="B4RDZ3"/>
<evidence type="ECO:0000256" key="2">
    <source>
        <dbReference type="SAM" id="SignalP"/>
    </source>
</evidence>
<reference evidence="4 5" key="1">
    <citation type="journal article" date="2008" name="BMC Genomics">
        <title>Complete genome of Phenylobacterium zucineum - a novel facultative intracellular bacterium isolated from human erythroleukemia cell line K562.</title>
        <authorList>
            <person name="Luo Y."/>
            <person name="Xu X."/>
            <person name="Ding Z."/>
            <person name="Liu Z."/>
            <person name="Zhang B."/>
            <person name="Yan Z."/>
            <person name="Sun J."/>
            <person name="Hu S."/>
            <person name="Hu X."/>
        </authorList>
    </citation>
    <scope>NUCLEOTIDE SEQUENCE [LARGE SCALE GENOMIC DNA]</scope>
    <source>
        <strain evidence="4 5">HLK1</strain>
    </source>
</reference>
<dbReference type="InterPro" id="IPR050491">
    <property type="entry name" value="AmpC-like"/>
</dbReference>
<feature type="domain" description="Beta-lactamase-related" evidence="3">
    <location>
        <begin position="73"/>
        <end position="388"/>
    </location>
</feature>
<protein>
    <submittedName>
        <fullName evidence="4">Beta-lactamase</fullName>
    </submittedName>
</protein>
<dbReference type="SUPFAM" id="SSF56601">
    <property type="entry name" value="beta-lactamase/transpeptidase-like"/>
    <property type="match status" value="1"/>
</dbReference>
<evidence type="ECO:0000259" key="3">
    <source>
        <dbReference type="Pfam" id="PF00144"/>
    </source>
</evidence>
<feature type="transmembrane region" description="Helical" evidence="1">
    <location>
        <begin position="643"/>
        <end position="665"/>
    </location>
</feature>
<keyword evidence="1" id="KW-0472">Membrane</keyword>
<dbReference type="RefSeq" id="WP_012522568.1">
    <property type="nucleotide sequence ID" value="NC_011144.1"/>
</dbReference>
<evidence type="ECO:0000313" key="4">
    <source>
        <dbReference type="EMBL" id="ACG78426.1"/>
    </source>
</evidence>
<gene>
    <name evidence="4" type="ordered locus">PHZ_c2015</name>
</gene>
<dbReference type="eggNOG" id="COG1680">
    <property type="taxonomic scope" value="Bacteria"/>
</dbReference>
<dbReference type="EMBL" id="CP000747">
    <property type="protein sequence ID" value="ACG78426.1"/>
    <property type="molecule type" value="Genomic_DNA"/>
</dbReference>
<dbReference type="Gene3D" id="3.40.710.10">
    <property type="entry name" value="DD-peptidase/beta-lactamase superfamily"/>
    <property type="match status" value="1"/>
</dbReference>
<sequence>MRLLAKAAAAAAIWMCSAAVAFAGASPTIVPPVKRAPTPAAAASPPLPGPEQARPLVAADLEAWLDGFMPYALESGDVAGAVVVVVKDGQILLQKGYGYADVEKRTPVDPARTLFRPGSTSKLFTWTAVMQQVERGKIDLDADINTYLDFKMPPGPAGRPITMRDVMTHTAGFEEAVKGLIGDDPAKLQTLEQTVKAWTPTRIYPAGSTQAYSNYATALAGYVVQRVSGLDFDTYVERNLFGPLGMTYATFRQPLPAALTPYMAKGYERASSGEAKPFELIPAAPAGAMSASGEAMAAFMIAHLQEGAYGDVRILAPETARTMHSTTRDMKLPLNRMALGFYEQNINGRRVISHGGDTQWFHTELHLFPDDGVGLYVSVNSLGKDGAAGPIRSALFREFSNRYLPGPGHDGQVDASTAAEHARMIAGSYINSRRVETSLISLSNLMGVVKIIPNKDGTISVSLIRDASGAPKKWREIQPFVWVEVGGESRLAALVEDGKVVRWSVDDYSPFMVFMPEPPLKASTWLVPAVAASLAALLLTVVLWPVAAIVRWRMGAAFPLQGQAARAYRFVRIAAAASAATIIAWGGTVVAMFGDLALLNGALDPLLWGLHILGSILVLGAVLVAAWNLWVVWRGQRSWFAKLWSAVLLVSTVVLAWLAIAFHLVGLGVNY</sequence>
<feature type="transmembrane region" description="Helical" evidence="1">
    <location>
        <begin position="570"/>
        <end position="594"/>
    </location>
</feature>
<dbReference type="Pfam" id="PF00144">
    <property type="entry name" value="Beta-lactamase"/>
    <property type="match status" value="1"/>
</dbReference>
<feature type="transmembrane region" description="Helical" evidence="1">
    <location>
        <begin position="606"/>
        <end position="631"/>
    </location>
</feature>
<name>B4RDZ3_PHEZH</name>
<dbReference type="OrthoDB" id="113033at2"/>
<dbReference type="InterPro" id="IPR012338">
    <property type="entry name" value="Beta-lactam/transpept-like"/>
</dbReference>
<dbReference type="KEGG" id="pzu:PHZ_c2015"/>